<dbReference type="Proteomes" id="UP001153269">
    <property type="component" value="Unassembled WGS sequence"/>
</dbReference>
<evidence type="ECO:0000313" key="3">
    <source>
        <dbReference type="Proteomes" id="UP001153269"/>
    </source>
</evidence>
<evidence type="ECO:0000313" key="2">
    <source>
        <dbReference type="EMBL" id="CAB1427037.1"/>
    </source>
</evidence>
<dbReference type="AlphaFoldDB" id="A0A9N7YHL4"/>
<sequence length="138" mass="15279">MATGDVKSEQAERGRALHARLLVRESPRLRYKSTDRGRSNSAEEGGVTDLTLEISGKLLKSARVSLQGSEMCEELMTDGHHHCHMTVMRKPHLISERFRADSCECQHQSTSRQLVPLTESDSTTEQGGSGHQGICMCL</sequence>
<accession>A0A9N7YHL4</accession>
<name>A0A9N7YHL4_PLEPL</name>
<proteinExistence type="predicted"/>
<organism evidence="2 3">
    <name type="scientific">Pleuronectes platessa</name>
    <name type="common">European plaice</name>
    <dbReference type="NCBI Taxonomy" id="8262"/>
    <lineage>
        <taxon>Eukaryota</taxon>
        <taxon>Metazoa</taxon>
        <taxon>Chordata</taxon>
        <taxon>Craniata</taxon>
        <taxon>Vertebrata</taxon>
        <taxon>Euteleostomi</taxon>
        <taxon>Actinopterygii</taxon>
        <taxon>Neopterygii</taxon>
        <taxon>Teleostei</taxon>
        <taxon>Neoteleostei</taxon>
        <taxon>Acanthomorphata</taxon>
        <taxon>Carangaria</taxon>
        <taxon>Pleuronectiformes</taxon>
        <taxon>Pleuronectoidei</taxon>
        <taxon>Pleuronectidae</taxon>
        <taxon>Pleuronectes</taxon>
    </lineage>
</organism>
<feature type="region of interest" description="Disordered" evidence="1">
    <location>
        <begin position="28"/>
        <end position="48"/>
    </location>
</feature>
<dbReference type="EMBL" id="CADEAL010000936">
    <property type="protein sequence ID" value="CAB1427037.1"/>
    <property type="molecule type" value="Genomic_DNA"/>
</dbReference>
<reference evidence="2" key="1">
    <citation type="submission" date="2020-03" db="EMBL/GenBank/DDBJ databases">
        <authorList>
            <person name="Weist P."/>
        </authorList>
    </citation>
    <scope>NUCLEOTIDE SEQUENCE</scope>
</reference>
<keyword evidence="3" id="KW-1185">Reference proteome</keyword>
<protein>
    <submittedName>
        <fullName evidence="2">Uncharacterized protein</fullName>
    </submittedName>
</protein>
<comment type="caution">
    <text evidence="2">The sequence shown here is derived from an EMBL/GenBank/DDBJ whole genome shotgun (WGS) entry which is preliminary data.</text>
</comment>
<evidence type="ECO:0000256" key="1">
    <source>
        <dbReference type="SAM" id="MobiDB-lite"/>
    </source>
</evidence>
<gene>
    <name evidence="2" type="ORF">PLEPLA_LOCUS14975</name>
</gene>
<feature type="compositionally biased region" description="Basic and acidic residues" evidence="1">
    <location>
        <begin position="28"/>
        <end position="38"/>
    </location>
</feature>